<reference evidence="1" key="1">
    <citation type="journal article" date="2023" name="G3 (Bethesda)">
        <title>Whole genome assembly and annotation of the endangered Caribbean coral Acropora cervicornis.</title>
        <authorList>
            <person name="Selwyn J.D."/>
            <person name="Vollmer S.V."/>
        </authorList>
    </citation>
    <scope>NUCLEOTIDE SEQUENCE</scope>
    <source>
        <strain evidence="1">K2</strain>
    </source>
</reference>
<evidence type="ECO:0000313" key="2">
    <source>
        <dbReference type="Proteomes" id="UP001249851"/>
    </source>
</evidence>
<proteinExistence type="predicted"/>
<name>A0AAD9QMQ4_ACRCE</name>
<gene>
    <name evidence="1" type="ORF">P5673_012308</name>
</gene>
<comment type="caution">
    <text evidence="1">The sequence shown here is derived from an EMBL/GenBank/DDBJ whole genome shotgun (WGS) entry which is preliminary data.</text>
</comment>
<dbReference type="EMBL" id="JARQWQ010000023">
    <property type="protein sequence ID" value="KAK2564087.1"/>
    <property type="molecule type" value="Genomic_DNA"/>
</dbReference>
<accession>A0AAD9QMQ4</accession>
<dbReference type="AlphaFoldDB" id="A0AAD9QMQ4"/>
<sequence length="107" mass="12537">MSLHHQTDKQLDGWLGPQRSPSIDRSIEYAWASPILHAKFVYVRVDLDDMYKDTVLCKCSRQLTSHHRSLAWPCKMKQPPQVMTSQQLHWLGSCKENLPRKLQPLLR</sequence>
<organism evidence="1 2">
    <name type="scientific">Acropora cervicornis</name>
    <name type="common">Staghorn coral</name>
    <dbReference type="NCBI Taxonomy" id="6130"/>
    <lineage>
        <taxon>Eukaryota</taxon>
        <taxon>Metazoa</taxon>
        <taxon>Cnidaria</taxon>
        <taxon>Anthozoa</taxon>
        <taxon>Hexacorallia</taxon>
        <taxon>Scleractinia</taxon>
        <taxon>Astrocoeniina</taxon>
        <taxon>Acroporidae</taxon>
        <taxon>Acropora</taxon>
    </lineage>
</organism>
<keyword evidence="2" id="KW-1185">Reference proteome</keyword>
<dbReference type="Proteomes" id="UP001249851">
    <property type="component" value="Unassembled WGS sequence"/>
</dbReference>
<evidence type="ECO:0000313" key="1">
    <source>
        <dbReference type="EMBL" id="KAK2564087.1"/>
    </source>
</evidence>
<protein>
    <submittedName>
        <fullName evidence="1">Uncharacterized protein</fullName>
    </submittedName>
</protein>
<reference evidence="1" key="2">
    <citation type="journal article" date="2023" name="Science">
        <title>Genomic signatures of disease resistance in endangered staghorn corals.</title>
        <authorList>
            <person name="Vollmer S.V."/>
            <person name="Selwyn J.D."/>
            <person name="Despard B.A."/>
            <person name="Roesel C.L."/>
        </authorList>
    </citation>
    <scope>NUCLEOTIDE SEQUENCE</scope>
    <source>
        <strain evidence="1">K2</strain>
    </source>
</reference>